<name>A0A8S1BGI3_ARCPL</name>
<reference evidence="2 3" key="1">
    <citation type="submission" date="2020-04" db="EMBL/GenBank/DDBJ databases">
        <authorList>
            <person name="Wallbank WR R."/>
            <person name="Pardo Diaz C."/>
            <person name="Kozak K."/>
            <person name="Martin S."/>
            <person name="Jiggins C."/>
            <person name="Moest M."/>
            <person name="Warren A I."/>
            <person name="Byers J.R.P. K."/>
            <person name="Montejo-Kovacevich G."/>
            <person name="Yen C E."/>
        </authorList>
    </citation>
    <scope>NUCLEOTIDE SEQUENCE [LARGE SCALE GENOMIC DNA]</scope>
</reference>
<keyword evidence="1" id="KW-1133">Transmembrane helix</keyword>
<dbReference type="EMBL" id="CADEBC010000602">
    <property type="protein sequence ID" value="CAB3258803.1"/>
    <property type="molecule type" value="Genomic_DNA"/>
</dbReference>
<keyword evidence="1" id="KW-0472">Membrane</keyword>
<protein>
    <submittedName>
        <fullName evidence="2">Uncharacterized protein</fullName>
    </submittedName>
</protein>
<evidence type="ECO:0000313" key="3">
    <source>
        <dbReference type="Proteomes" id="UP000494106"/>
    </source>
</evidence>
<dbReference type="OrthoDB" id="10334100at2759"/>
<keyword evidence="3" id="KW-1185">Reference proteome</keyword>
<dbReference type="Proteomes" id="UP000494106">
    <property type="component" value="Unassembled WGS sequence"/>
</dbReference>
<proteinExistence type="predicted"/>
<accession>A0A8S1BGI3</accession>
<gene>
    <name evidence="2" type="ORF">APLA_LOCUS16677</name>
</gene>
<keyword evidence="1" id="KW-0812">Transmembrane</keyword>
<feature type="transmembrane region" description="Helical" evidence="1">
    <location>
        <begin position="122"/>
        <end position="141"/>
    </location>
</feature>
<feature type="transmembrane region" description="Helical" evidence="1">
    <location>
        <begin position="58"/>
        <end position="77"/>
    </location>
</feature>
<feature type="transmembrane region" description="Helical" evidence="1">
    <location>
        <begin position="20"/>
        <end position="38"/>
    </location>
</feature>
<sequence>MFFLNFTFKKYHRFFKPKIFCLFIAFNQVYTTFVFHYLTVEEDCFPPTLYLALEHLTFAVAAVSVVTGLILWVALLSKKFKPKLYMGFLLVQHISILYSCVTGLLLYGTNYSDVDHCYMDEFFLGLSILLAIWDSFVYICVNSYRGTRLQEEEKNADQVEASSSGEST</sequence>
<evidence type="ECO:0000256" key="1">
    <source>
        <dbReference type="SAM" id="Phobius"/>
    </source>
</evidence>
<dbReference type="AlphaFoldDB" id="A0A8S1BGI3"/>
<organism evidence="2 3">
    <name type="scientific">Arctia plantaginis</name>
    <name type="common">Wood tiger moth</name>
    <name type="synonym">Phalaena plantaginis</name>
    <dbReference type="NCBI Taxonomy" id="874455"/>
    <lineage>
        <taxon>Eukaryota</taxon>
        <taxon>Metazoa</taxon>
        <taxon>Ecdysozoa</taxon>
        <taxon>Arthropoda</taxon>
        <taxon>Hexapoda</taxon>
        <taxon>Insecta</taxon>
        <taxon>Pterygota</taxon>
        <taxon>Neoptera</taxon>
        <taxon>Endopterygota</taxon>
        <taxon>Lepidoptera</taxon>
        <taxon>Glossata</taxon>
        <taxon>Ditrysia</taxon>
        <taxon>Noctuoidea</taxon>
        <taxon>Erebidae</taxon>
        <taxon>Arctiinae</taxon>
        <taxon>Arctia</taxon>
    </lineage>
</organism>
<evidence type="ECO:0000313" key="2">
    <source>
        <dbReference type="EMBL" id="CAB3258803.1"/>
    </source>
</evidence>
<comment type="caution">
    <text evidence="2">The sequence shown here is derived from an EMBL/GenBank/DDBJ whole genome shotgun (WGS) entry which is preliminary data.</text>
</comment>
<feature type="transmembrane region" description="Helical" evidence="1">
    <location>
        <begin position="84"/>
        <end position="107"/>
    </location>
</feature>